<gene>
    <name evidence="4" type="ORF">Din_043770</name>
</gene>
<evidence type="ECO:0000256" key="1">
    <source>
        <dbReference type="SAM" id="Coils"/>
    </source>
</evidence>
<dbReference type="Gene3D" id="1.10.10.60">
    <property type="entry name" value="Homeodomain-like"/>
    <property type="match status" value="1"/>
</dbReference>
<dbReference type="InterPro" id="IPR044822">
    <property type="entry name" value="Myb_DNA-bind_4"/>
</dbReference>
<dbReference type="Pfam" id="PF13837">
    <property type="entry name" value="Myb_DNA-bind_4"/>
    <property type="match status" value="1"/>
</dbReference>
<organism evidence="4">
    <name type="scientific">Davidia involucrata</name>
    <name type="common">Dove tree</name>
    <dbReference type="NCBI Taxonomy" id="16924"/>
    <lineage>
        <taxon>Eukaryota</taxon>
        <taxon>Viridiplantae</taxon>
        <taxon>Streptophyta</taxon>
        <taxon>Embryophyta</taxon>
        <taxon>Tracheophyta</taxon>
        <taxon>Spermatophyta</taxon>
        <taxon>Magnoliopsida</taxon>
        <taxon>eudicotyledons</taxon>
        <taxon>Gunneridae</taxon>
        <taxon>Pentapetalae</taxon>
        <taxon>asterids</taxon>
        <taxon>Cornales</taxon>
        <taxon>Nyssaceae</taxon>
        <taxon>Davidia</taxon>
    </lineage>
</organism>
<sequence>MEANGLSGEMFSSMSSGMLGLEMSLHPHQQPPPPPPQQQNPRHLQQQHPHPQMVAAYGHHHEADHHHNHHPQTLQSMKQGYPYATKAKPQQLTLSDEDEPGLTAEDSAGDGKKKISPWQRMKWTDSMVRLLIMVVFYIGDEAGSEGSDHAGKKKGGGVLQKKGKWKSVSRAMMERGFYVSPQQCEDKFNDLNKRYKRVNDILGKGTACRVVENQSLLETMDHLSPKMKEEVKKLLNSKHLFFREMCAYHNSCGGGGGGGGTSGAHHSPEVAAEPSQIQQQSQQQSCFHSSESAPIGANSGRAELEGLKMVKGGSGEEEEEDDDEDDDDDDDENEDEVVEGDGRVHEHGHEEDDDDEKTSRKRPRKGGAFSSSLSSSPLIQQLSGELMSVVQDGTKSSWEKRQWMKKQLIQLEEQGVSYQCNAFELEKQRLKWVKFSSKKEREMEREKLKNQRMRLENERMVLLLRQKEFELLDLQQQQQQQQQQKE</sequence>
<keyword evidence="1" id="KW-0175">Coiled coil</keyword>
<feature type="compositionally biased region" description="Pro residues" evidence="2">
    <location>
        <begin position="29"/>
        <end position="38"/>
    </location>
</feature>
<evidence type="ECO:0000259" key="3">
    <source>
        <dbReference type="Pfam" id="PF13837"/>
    </source>
</evidence>
<name>A0A5B7BZJ5_DAVIN</name>
<dbReference type="AlphaFoldDB" id="A0A5B7BZJ5"/>
<feature type="compositionally biased region" description="Low complexity" evidence="2">
    <location>
        <begin position="275"/>
        <end position="292"/>
    </location>
</feature>
<reference evidence="4" key="1">
    <citation type="submission" date="2019-08" db="EMBL/GenBank/DDBJ databases">
        <title>Reference gene set and small RNA set construction with multiple tissues from Davidia involucrata Baill.</title>
        <authorList>
            <person name="Yang H."/>
            <person name="Zhou C."/>
            <person name="Li G."/>
            <person name="Wang J."/>
            <person name="Gao P."/>
            <person name="Wang M."/>
            <person name="Wang R."/>
            <person name="Zhao Y."/>
        </authorList>
    </citation>
    <scope>NUCLEOTIDE SEQUENCE</scope>
    <source>
        <tissue evidence="4">Mixed with DoveR01_LX</tissue>
    </source>
</reference>
<feature type="region of interest" description="Disordered" evidence="2">
    <location>
        <begin position="90"/>
        <end position="114"/>
    </location>
</feature>
<feature type="compositionally biased region" description="Basic and acidic residues" evidence="2">
    <location>
        <begin position="340"/>
        <end position="350"/>
    </location>
</feature>
<accession>A0A5B7BZJ5</accession>
<feature type="region of interest" description="Disordered" evidence="2">
    <location>
        <begin position="23"/>
        <end position="50"/>
    </location>
</feature>
<feature type="coiled-coil region" evidence="1">
    <location>
        <begin position="436"/>
        <end position="484"/>
    </location>
</feature>
<dbReference type="EMBL" id="GHES01043770">
    <property type="protein sequence ID" value="MPA74329.1"/>
    <property type="molecule type" value="Transcribed_RNA"/>
</dbReference>
<dbReference type="PANTHER" id="PTHR46327">
    <property type="entry name" value="F16F4.11 PROTEIN-RELATED"/>
    <property type="match status" value="1"/>
</dbReference>
<proteinExistence type="predicted"/>
<protein>
    <submittedName>
        <fullName evidence="4">Putative stress response protein NST1</fullName>
    </submittedName>
</protein>
<feature type="domain" description="Myb/SANT-like DNA-binding" evidence="3">
    <location>
        <begin position="120"/>
        <end position="212"/>
    </location>
</feature>
<feature type="compositionally biased region" description="Acidic residues" evidence="2">
    <location>
        <begin position="315"/>
        <end position="339"/>
    </location>
</feature>
<evidence type="ECO:0000313" key="4">
    <source>
        <dbReference type="EMBL" id="MPA74329.1"/>
    </source>
</evidence>
<feature type="compositionally biased region" description="Low complexity" evidence="2">
    <location>
        <begin position="39"/>
        <end position="50"/>
    </location>
</feature>
<dbReference type="PANTHER" id="PTHR46327:SF2">
    <property type="entry name" value="SEQUENCE-SPECIFIC DNA BINDING TRANSCRIPTION FACTOR"/>
    <property type="match status" value="1"/>
</dbReference>
<evidence type="ECO:0000256" key="2">
    <source>
        <dbReference type="SAM" id="MobiDB-lite"/>
    </source>
</evidence>
<feature type="region of interest" description="Disordered" evidence="2">
    <location>
        <begin position="256"/>
        <end position="377"/>
    </location>
</feature>